<organism evidence="1">
    <name type="scientific">Anguilla anguilla</name>
    <name type="common">European freshwater eel</name>
    <name type="synonym">Muraena anguilla</name>
    <dbReference type="NCBI Taxonomy" id="7936"/>
    <lineage>
        <taxon>Eukaryota</taxon>
        <taxon>Metazoa</taxon>
        <taxon>Chordata</taxon>
        <taxon>Craniata</taxon>
        <taxon>Vertebrata</taxon>
        <taxon>Euteleostomi</taxon>
        <taxon>Actinopterygii</taxon>
        <taxon>Neopterygii</taxon>
        <taxon>Teleostei</taxon>
        <taxon>Anguilliformes</taxon>
        <taxon>Anguillidae</taxon>
        <taxon>Anguilla</taxon>
    </lineage>
</organism>
<name>A0A0E9PHX1_ANGAN</name>
<sequence>MSLSLRERESTVLF</sequence>
<reference evidence="1" key="2">
    <citation type="journal article" date="2015" name="Fish Shellfish Immunol.">
        <title>Early steps in the European eel (Anguilla anguilla)-Vibrio vulnificus interaction in the gills: Role of the RtxA13 toxin.</title>
        <authorList>
            <person name="Callol A."/>
            <person name="Pajuelo D."/>
            <person name="Ebbesson L."/>
            <person name="Teles M."/>
            <person name="MacKenzie S."/>
            <person name="Amaro C."/>
        </authorList>
    </citation>
    <scope>NUCLEOTIDE SEQUENCE</scope>
</reference>
<dbReference type="EMBL" id="GBXM01104715">
    <property type="protein sequence ID" value="JAH03862.1"/>
    <property type="molecule type" value="Transcribed_RNA"/>
</dbReference>
<evidence type="ECO:0000313" key="1">
    <source>
        <dbReference type="EMBL" id="JAH03862.1"/>
    </source>
</evidence>
<accession>A0A0E9PHX1</accession>
<protein>
    <submittedName>
        <fullName evidence="1">Uncharacterized protein</fullName>
    </submittedName>
</protein>
<proteinExistence type="predicted"/>
<reference evidence="1" key="1">
    <citation type="submission" date="2014-11" db="EMBL/GenBank/DDBJ databases">
        <authorList>
            <person name="Amaro Gonzalez C."/>
        </authorList>
    </citation>
    <scope>NUCLEOTIDE SEQUENCE</scope>
</reference>